<evidence type="ECO:0000313" key="8">
    <source>
        <dbReference type="EMBL" id="KAK8518824.1"/>
    </source>
</evidence>
<protein>
    <recommendedName>
        <fullName evidence="5">Cyclin-dependent kinase inhibitor</fullName>
    </recommendedName>
</protein>
<name>A0ABR2CH01_9ROSI</name>
<dbReference type="EMBL" id="JBBPBM010000052">
    <property type="protein sequence ID" value="KAK8518824.1"/>
    <property type="molecule type" value="Genomic_DNA"/>
</dbReference>
<evidence type="ECO:0000256" key="6">
    <source>
        <dbReference type="SAM" id="MobiDB-lite"/>
    </source>
</evidence>
<accession>A0ABR2CH01</accession>
<dbReference type="Gene3D" id="4.10.365.10">
    <property type="entry name" value="p27"/>
    <property type="match status" value="1"/>
</dbReference>
<organism evidence="8 9">
    <name type="scientific">Hibiscus sabdariffa</name>
    <name type="common">roselle</name>
    <dbReference type="NCBI Taxonomy" id="183260"/>
    <lineage>
        <taxon>Eukaryota</taxon>
        <taxon>Viridiplantae</taxon>
        <taxon>Streptophyta</taxon>
        <taxon>Embryophyta</taxon>
        <taxon>Tracheophyta</taxon>
        <taxon>Spermatophyta</taxon>
        <taxon>Magnoliopsida</taxon>
        <taxon>eudicotyledons</taxon>
        <taxon>Gunneridae</taxon>
        <taxon>Pentapetalae</taxon>
        <taxon>rosids</taxon>
        <taxon>malvids</taxon>
        <taxon>Malvales</taxon>
        <taxon>Malvaceae</taxon>
        <taxon>Malvoideae</taxon>
        <taxon>Hibiscus</taxon>
    </lineage>
</organism>
<keyword evidence="3 5" id="KW-0649">Protein kinase inhibitor</keyword>
<evidence type="ECO:0000256" key="5">
    <source>
        <dbReference type="PIRNR" id="PIRNR017811"/>
    </source>
</evidence>
<evidence type="ECO:0000256" key="3">
    <source>
        <dbReference type="ARBA" id="ARBA00023013"/>
    </source>
</evidence>
<reference evidence="8 9" key="1">
    <citation type="journal article" date="2024" name="G3 (Bethesda)">
        <title>Genome assembly of Hibiscus sabdariffa L. provides insights into metabolisms of medicinal natural products.</title>
        <authorList>
            <person name="Kim T."/>
        </authorList>
    </citation>
    <scope>NUCLEOTIDE SEQUENCE [LARGE SCALE GENOMIC DNA]</scope>
    <source>
        <strain evidence="8">TK-2024</strain>
        <tissue evidence="8">Old leaves</tissue>
    </source>
</reference>
<dbReference type="PANTHER" id="PTHR46776">
    <property type="entry name" value="CYCLIN-DEPENDENT KINASE INHIBITOR 4-RELATED"/>
    <property type="match status" value="1"/>
</dbReference>
<dbReference type="InterPro" id="IPR044275">
    <property type="entry name" value="KRP"/>
</dbReference>
<comment type="caution">
    <text evidence="8">The sequence shown here is derived from an EMBL/GenBank/DDBJ whole genome shotgun (WGS) entry which is preliminary data.</text>
</comment>
<keyword evidence="9" id="KW-1185">Reference proteome</keyword>
<dbReference type="PIRSF" id="PIRSF017811">
    <property type="entry name" value="CDK_inhib_pln"/>
    <property type="match status" value="1"/>
</dbReference>
<evidence type="ECO:0000256" key="1">
    <source>
        <dbReference type="ARBA" id="ARBA00004642"/>
    </source>
</evidence>
<gene>
    <name evidence="8" type="ORF">V6N12_012065</name>
</gene>
<evidence type="ECO:0000256" key="2">
    <source>
        <dbReference type="ARBA" id="ARBA00010274"/>
    </source>
</evidence>
<dbReference type="InterPro" id="IPR003175">
    <property type="entry name" value="CDI_dom"/>
</dbReference>
<comment type="similarity">
    <text evidence="2 5">Belongs to the CDI family. ICK/KRP subfamily.</text>
</comment>
<evidence type="ECO:0000256" key="4">
    <source>
        <dbReference type="ARBA" id="ARBA00023306"/>
    </source>
</evidence>
<feature type="region of interest" description="Disordered" evidence="6">
    <location>
        <begin position="141"/>
        <end position="179"/>
    </location>
</feature>
<feature type="compositionally biased region" description="Low complexity" evidence="6">
    <location>
        <begin position="164"/>
        <end position="175"/>
    </location>
</feature>
<dbReference type="Pfam" id="PF02234">
    <property type="entry name" value="CDI"/>
    <property type="match status" value="1"/>
</dbReference>
<sequence length="217" mass="24039">MGDCMRSCKRSAERSEMEVSNARFWIPKRRKSARELQDLELTSPDIELEEPRFLSNPPDEAISASAVASSGSGVVLTAGGGEKCFRLCSGVSSFSRCSSNESCGVVKDSLRFVDLEAKSLESEIPTCININKFSRETTPLLNELSGGSEETESPEKNPPPSPSPAKQKPKTPSQAEIDEFFSANEKYEQKRFIETYNYDIVKDTPVAGPYQWVRLKP</sequence>
<evidence type="ECO:0000313" key="9">
    <source>
        <dbReference type="Proteomes" id="UP001472677"/>
    </source>
</evidence>
<dbReference type="Proteomes" id="UP001472677">
    <property type="component" value="Unassembled WGS sequence"/>
</dbReference>
<dbReference type="InterPro" id="IPR044898">
    <property type="entry name" value="CDI_dom_sf"/>
</dbReference>
<evidence type="ECO:0000259" key="7">
    <source>
        <dbReference type="Pfam" id="PF02234"/>
    </source>
</evidence>
<comment type="subcellular location">
    <subcellularLocation>
        <location evidence="1">Nucleus</location>
        <location evidence="1">Nucleoplasm</location>
    </subcellularLocation>
</comment>
<proteinExistence type="inferred from homology"/>
<feature type="domain" description="Cyclin-dependent kinase inhibitor" evidence="7">
    <location>
        <begin position="172"/>
        <end position="215"/>
    </location>
</feature>
<keyword evidence="4" id="KW-0131">Cell cycle</keyword>